<proteinExistence type="predicted"/>
<dbReference type="Proteomes" id="UP000095472">
    <property type="component" value="Chromosome"/>
</dbReference>
<sequence length="464" mass="52440">MYQQQLAIAREVGDLRLETQALTHLAQAYESAGEYRSAIEIYQQQLTQSRSQRNQSLEIQLLARIAQAYQAWEQPQQAIAFYQQQLTYARENANRILELNTLEKLGNLYELLAQYPQAIEIRQQQIEIAKRQSDRTLETDALNQLASTLLIANRPAEAQAILTEALQVWERLRTPSQSQATTYNLLQQALVAQNQPESALLIAEQEQLLSLSPLPNLPASPHINSLKQIAKEQNATLIQYSLIRSLQNTPQAIYIWLIQSNGEIHFRQVDIASQNLPNLIRHSREILGLQPPQTPGEASTQSLLQLYILLIRPIADLLPQNSNQRLIFIPHKELTLIPFSALTDVTGTYLIEKYPISTIPTMQLLGLTRRNRQQAGGLYILAVGNTTRSGIDANTEQEIIEVAALNRVKPLFGEEATRTFLLPLLPQARIVHVATSGRLENAIALFPSPRITAYWRLTIFSIYP</sequence>
<accession>A0ACD5GXL9</accession>
<reference evidence="1 2" key="1">
    <citation type="journal article" date="2016" name="Genome Announc.">
        <title>Draft Genome Sequence of the Thermotolerant Cyanobacterium Desertifilum sp. IPPAS B-1220.</title>
        <authorList>
            <person name="Mironov K.S."/>
            <person name="Sinetova M.A."/>
            <person name="Bolatkhan K."/>
            <person name="Zayadan B.K."/>
            <person name="Ustinova V.V."/>
            <person name="Kupriyanova E.V."/>
            <person name="Skrypnik A.N."/>
            <person name="Gogoleva N.E."/>
            <person name="Gogolev Y.V."/>
            <person name="Los D.A."/>
        </authorList>
    </citation>
    <scope>NUCLEOTIDE SEQUENCE [LARGE SCALE GENOMIC DNA]</scope>
    <source>
        <strain evidence="1 2">IPPAS B-1220</strain>
    </source>
</reference>
<evidence type="ECO:0000313" key="1">
    <source>
        <dbReference type="EMBL" id="XPM65370.1"/>
    </source>
</evidence>
<evidence type="ECO:0000313" key="2">
    <source>
        <dbReference type="Proteomes" id="UP000095472"/>
    </source>
</evidence>
<dbReference type="EMBL" id="CP182909">
    <property type="protein sequence ID" value="XPM65370.1"/>
    <property type="molecule type" value="Genomic_DNA"/>
</dbReference>
<name>A0ACD5GXL9_9CYAN</name>
<organism evidence="1 2">
    <name type="scientific">Desertifilum tharense IPPAS B-1220</name>
    <dbReference type="NCBI Taxonomy" id="1781255"/>
    <lineage>
        <taxon>Bacteria</taxon>
        <taxon>Bacillati</taxon>
        <taxon>Cyanobacteriota</taxon>
        <taxon>Cyanophyceae</taxon>
        <taxon>Desertifilales</taxon>
        <taxon>Desertifilaceae</taxon>
        <taxon>Desertifilum</taxon>
    </lineage>
</organism>
<protein>
    <submittedName>
        <fullName evidence="1">CHAT domain-containing protein</fullName>
    </submittedName>
</protein>
<keyword evidence="2" id="KW-1185">Reference proteome</keyword>
<gene>
    <name evidence="1" type="ORF">BH720_006540</name>
</gene>